<evidence type="ECO:0000313" key="2">
    <source>
        <dbReference type="EMBL" id="RHD01866.1"/>
    </source>
</evidence>
<protein>
    <recommendedName>
        <fullName evidence="4">Flagellar assembly protein H</fullName>
    </recommendedName>
</protein>
<accession>A0A396ABY1</accession>
<gene>
    <name evidence="2" type="ORF">DW813_11665</name>
</gene>
<reference evidence="2 3" key="1">
    <citation type="submission" date="2018-08" db="EMBL/GenBank/DDBJ databases">
        <title>A genome reference for cultivated species of the human gut microbiota.</title>
        <authorList>
            <person name="Zou Y."/>
            <person name="Xue W."/>
            <person name="Luo G."/>
        </authorList>
    </citation>
    <scope>NUCLEOTIDE SEQUENCE [LARGE SCALE GENOMIC DNA]</scope>
    <source>
        <strain evidence="2 3">AM32-8LB</strain>
    </source>
</reference>
<feature type="region of interest" description="Disordered" evidence="1">
    <location>
        <begin position="261"/>
        <end position="285"/>
    </location>
</feature>
<comment type="caution">
    <text evidence="2">The sequence shown here is derived from an EMBL/GenBank/DDBJ whole genome shotgun (WGS) entry which is preliminary data.</text>
</comment>
<sequence>MAKCKRNRNRAKRNLTIKTPTANRNYKDTVFRMLFSDRKNLLSLYNAVNQSNYSNPNDLEIVTLENAIYMGMKNDLAFIMDTNLYLYEHQSTYNPNMPLRDLFYICSEYQKLVDKKSLYSSTLQKIPAPNFIEFYNGSTTVPDCTELRLSSAFEHLSGEPKLELIVTVLNVNEGHNADLMQHCNTLNEYAQYVARVRHYASDMSLNHAVECAVDECIREGILAEFLTRNRNEVISMSIFEYDKELEEKKLRKAEYEAGFSEGEKHGHESGFSEGEKHGHETGFSEGEKYGIERGTFLNSIETAKRMLKLQEFSLEKIAAITGLPFDEVKKLHANEARSDS</sequence>
<organism evidence="2 3">
    <name type="scientific">Roseburia inulinivorans</name>
    <dbReference type="NCBI Taxonomy" id="360807"/>
    <lineage>
        <taxon>Bacteria</taxon>
        <taxon>Bacillati</taxon>
        <taxon>Bacillota</taxon>
        <taxon>Clostridia</taxon>
        <taxon>Lachnospirales</taxon>
        <taxon>Lachnospiraceae</taxon>
        <taxon>Roseburia</taxon>
    </lineage>
</organism>
<dbReference type="EMBL" id="QSIQ01000019">
    <property type="protein sequence ID" value="RHD01866.1"/>
    <property type="molecule type" value="Genomic_DNA"/>
</dbReference>
<dbReference type="RefSeq" id="WP_118093266.1">
    <property type="nucleotide sequence ID" value="NZ_QSIQ01000019.1"/>
</dbReference>
<name>A0A396ABY1_9FIRM</name>
<dbReference type="Proteomes" id="UP000266391">
    <property type="component" value="Unassembled WGS sequence"/>
</dbReference>
<evidence type="ECO:0000313" key="3">
    <source>
        <dbReference type="Proteomes" id="UP000266391"/>
    </source>
</evidence>
<dbReference type="AlphaFoldDB" id="A0A396ABY1"/>
<evidence type="ECO:0000256" key="1">
    <source>
        <dbReference type="SAM" id="MobiDB-lite"/>
    </source>
</evidence>
<proteinExistence type="predicted"/>
<evidence type="ECO:0008006" key="4">
    <source>
        <dbReference type="Google" id="ProtNLM"/>
    </source>
</evidence>